<dbReference type="Proteomes" id="UP000494246">
    <property type="component" value="Unassembled WGS sequence"/>
</dbReference>
<comment type="caution">
    <text evidence="1">The sequence shown here is derived from an EMBL/GenBank/DDBJ whole genome shotgun (WGS) entry which is preliminary data.</text>
</comment>
<evidence type="ECO:0000313" key="2">
    <source>
        <dbReference type="Proteomes" id="UP000494246"/>
    </source>
</evidence>
<dbReference type="AlphaFoldDB" id="A0A8U0LJ44"/>
<dbReference type="EMBL" id="CABWKH010000028">
    <property type="protein sequence ID" value="VWQ38919.1"/>
    <property type="molecule type" value="Genomic_DNA"/>
</dbReference>
<reference evidence="1 2" key="1">
    <citation type="submission" date="2019-10" db="EMBL/GenBank/DDBJ databases">
        <authorList>
            <consortium name="Melissa Lawson"/>
            <person name="O'neill I."/>
        </authorList>
    </citation>
    <scope>NUCLEOTIDE SEQUENCE [LARGE SCALE GENOMIC DNA]</scope>
    <source>
        <strain evidence="1">LH_23</strain>
    </source>
</reference>
<organism evidence="1 2">
    <name type="scientific">Bifidobacterium longum subsp. infantis</name>
    <dbReference type="NCBI Taxonomy" id="1682"/>
    <lineage>
        <taxon>Bacteria</taxon>
        <taxon>Bacillati</taxon>
        <taxon>Actinomycetota</taxon>
        <taxon>Actinomycetes</taxon>
        <taxon>Bifidobacteriales</taxon>
        <taxon>Bifidobacteriaceae</taxon>
        <taxon>Bifidobacterium</taxon>
    </lineage>
</organism>
<proteinExistence type="predicted"/>
<accession>A0A8U0LJ44</accession>
<sequence>MTLGIRCEPPGLRSALNRGANGAARARRGADGALTEYDVTGFEVMNWESARKRNRESLFPKVVGYAEIARMAGVSRQRAYCFSICASLPTGSYTAWGLLSGWHEGMYV</sequence>
<name>A0A8U0LJ44_BIFLI</name>
<gene>
    <name evidence="1" type="ORF">BIFLH23_02333</name>
</gene>
<protein>
    <submittedName>
        <fullName evidence="1">Uncharacterized protein</fullName>
    </submittedName>
</protein>
<evidence type="ECO:0000313" key="1">
    <source>
        <dbReference type="EMBL" id="VWQ38919.1"/>
    </source>
</evidence>